<keyword evidence="4 7" id="KW-1133">Transmembrane helix</keyword>
<evidence type="ECO:0000256" key="2">
    <source>
        <dbReference type="ARBA" id="ARBA00022692"/>
    </source>
</evidence>
<dbReference type="GO" id="GO:0005886">
    <property type="term" value="C:plasma membrane"/>
    <property type="evidence" value="ECO:0007669"/>
    <property type="project" value="TreeGrafter"/>
</dbReference>
<keyword evidence="3" id="KW-0201">Cytochrome c-type biogenesis</keyword>
<dbReference type="AlphaFoldDB" id="A0A8J3BH39"/>
<evidence type="ECO:0000259" key="8">
    <source>
        <dbReference type="Pfam" id="PF01578"/>
    </source>
</evidence>
<keyword evidence="2 7" id="KW-0812">Transmembrane</keyword>
<reference evidence="9" key="2">
    <citation type="submission" date="2020-09" db="EMBL/GenBank/DDBJ databases">
        <authorList>
            <person name="Sun Q."/>
            <person name="Ohkuma M."/>
        </authorList>
    </citation>
    <scope>NUCLEOTIDE SEQUENCE</scope>
    <source>
        <strain evidence="9">JCM 3091</strain>
    </source>
</reference>
<protein>
    <submittedName>
        <fullName evidence="9">C-type cytochrome biogenesis protein CcsB</fullName>
    </submittedName>
</protein>
<feature type="transmembrane region" description="Helical" evidence="7">
    <location>
        <begin position="158"/>
        <end position="179"/>
    </location>
</feature>
<evidence type="ECO:0000256" key="1">
    <source>
        <dbReference type="ARBA" id="ARBA00004141"/>
    </source>
</evidence>
<sequence>MAALSDQLLVATILAYLAAMIAHATEYAFGHRSVVGRAATRVPQLAAVGGGAPPAPESTPDHPPVPATAGSGGGSAGGGAPAGSGAIPAAQAERWAGHAAVLATVLGALAHLGVLVTRGLAAGRMPWGNMYEFAVAITFVGVVAWLVTLARRPELRHLGLFVALADVLLLGATGMTAYTEAKPLVPALQSAWYLVHVSSIIVASGLLLLGVVPAAMYLIRDGYEAGRRSFPYSLGARVPAAAALERLTFRLHAFAFPLWTFAVAAGAIWAESAWGRYWGWDPKETWAFISWVVYAGYLHARATPYVRRRTAAWIAVIGFATMLFNLYGVNLFFDGLHSYADAD</sequence>
<proteinExistence type="predicted"/>
<feature type="transmembrane region" description="Helical" evidence="7">
    <location>
        <begin position="251"/>
        <end position="270"/>
    </location>
</feature>
<dbReference type="InterPro" id="IPR045062">
    <property type="entry name" value="Cyt_c_biogenesis_CcsA/CcmC"/>
</dbReference>
<evidence type="ECO:0000256" key="4">
    <source>
        <dbReference type="ARBA" id="ARBA00022989"/>
    </source>
</evidence>
<evidence type="ECO:0000313" key="10">
    <source>
        <dbReference type="Proteomes" id="UP000662200"/>
    </source>
</evidence>
<dbReference type="Proteomes" id="UP000662200">
    <property type="component" value="Unassembled WGS sequence"/>
</dbReference>
<evidence type="ECO:0000256" key="5">
    <source>
        <dbReference type="ARBA" id="ARBA00023136"/>
    </source>
</evidence>
<evidence type="ECO:0000256" key="7">
    <source>
        <dbReference type="SAM" id="Phobius"/>
    </source>
</evidence>
<gene>
    <name evidence="9" type="ORF">GCM10010124_12650</name>
</gene>
<dbReference type="RefSeq" id="WP_189113236.1">
    <property type="nucleotide sequence ID" value="NZ_BMQC01000003.1"/>
</dbReference>
<feature type="region of interest" description="Disordered" evidence="6">
    <location>
        <begin position="47"/>
        <end position="85"/>
    </location>
</feature>
<dbReference type="GO" id="GO:0017004">
    <property type="term" value="P:cytochrome complex assembly"/>
    <property type="evidence" value="ECO:0007669"/>
    <property type="project" value="UniProtKB-KW"/>
</dbReference>
<feature type="transmembrane region" description="Helical" evidence="7">
    <location>
        <begin position="133"/>
        <end position="151"/>
    </location>
</feature>
<feature type="transmembrane region" description="Helical" evidence="7">
    <location>
        <begin position="191"/>
        <end position="219"/>
    </location>
</feature>
<accession>A0A8J3BH39</accession>
<name>A0A8J3BH39_9ACTN</name>
<dbReference type="EMBL" id="BMQC01000003">
    <property type="protein sequence ID" value="GGK21625.1"/>
    <property type="molecule type" value="Genomic_DNA"/>
</dbReference>
<dbReference type="NCBIfam" id="TIGR03144">
    <property type="entry name" value="cytochr_II_ccsB"/>
    <property type="match status" value="1"/>
</dbReference>
<feature type="transmembrane region" description="Helical" evidence="7">
    <location>
        <begin position="285"/>
        <end position="300"/>
    </location>
</feature>
<organism evidence="9 10">
    <name type="scientific">Pilimelia terevasa</name>
    <dbReference type="NCBI Taxonomy" id="53372"/>
    <lineage>
        <taxon>Bacteria</taxon>
        <taxon>Bacillati</taxon>
        <taxon>Actinomycetota</taxon>
        <taxon>Actinomycetes</taxon>
        <taxon>Micromonosporales</taxon>
        <taxon>Micromonosporaceae</taxon>
        <taxon>Pilimelia</taxon>
    </lineage>
</organism>
<feature type="domain" description="Cytochrome c assembly protein" evidence="8">
    <location>
        <begin position="127"/>
        <end position="337"/>
    </location>
</feature>
<evidence type="ECO:0000313" key="9">
    <source>
        <dbReference type="EMBL" id="GGK21625.1"/>
    </source>
</evidence>
<feature type="compositionally biased region" description="Gly residues" evidence="6">
    <location>
        <begin position="70"/>
        <end position="82"/>
    </location>
</feature>
<keyword evidence="5 7" id="KW-0472">Membrane</keyword>
<reference evidence="9" key="1">
    <citation type="journal article" date="2014" name="Int. J. Syst. Evol. Microbiol.">
        <title>Complete genome sequence of Corynebacterium casei LMG S-19264T (=DSM 44701T), isolated from a smear-ripened cheese.</title>
        <authorList>
            <consortium name="US DOE Joint Genome Institute (JGI-PGF)"/>
            <person name="Walter F."/>
            <person name="Albersmeier A."/>
            <person name="Kalinowski J."/>
            <person name="Ruckert C."/>
        </authorList>
    </citation>
    <scope>NUCLEOTIDE SEQUENCE</scope>
    <source>
        <strain evidence="9">JCM 3091</strain>
    </source>
</reference>
<comment type="subcellular location">
    <subcellularLocation>
        <location evidence="1">Membrane</location>
        <topology evidence="1">Multi-pass membrane protein</topology>
    </subcellularLocation>
</comment>
<dbReference type="GO" id="GO:0020037">
    <property type="term" value="F:heme binding"/>
    <property type="evidence" value="ECO:0007669"/>
    <property type="project" value="InterPro"/>
</dbReference>
<dbReference type="InterPro" id="IPR002541">
    <property type="entry name" value="Cyt_c_assembly"/>
</dbReference>
<dbReference type="PANTHER" id="PTHR30071:SF1">
    <property type="entry name" value="CYTOCHROME B_B6 PROTEIN-RELATED"/>
    <property type="match status" value="1"/>
</dbReference>
<dbReference type="InterPro" id="IPR017562">
    <property type="entry name" value="Cyt_c_biogenesis_CcsA"/>
</dbReference>
<comment type="caution">
    <text evidence="9">The sequence shown here is derived from an EMBL/GenBank/DDBJ whole genome shotgun (WGS) entry which is preliminary data.</text>
</comment>
<dbReference type="PANTHER" id="PTHR30071">
    <property type="entry name" value="HEME EXPORTER PROTEIN C"/>
    <property type="match status" value="1"/>
</dbReference>
<dbReference type="Pfam" id="PF01578">
    <property type="entry name" value="Cytochrom_C_asm"/>
    <property type="match status" value="1"/>
</dbReference>
<keyword evidence="10" id="KW-1185">Reference proteome</keyword>
<feature type="compositionally biased region" description="Pro residues" evidence="6">
    <location>
        <begin position="53"/>
        <end position="66"/>
    </location>
</feature>
<evidence type="ECO:0000256" key="6">
    <source>
        <dbReference type="SAM" id="MobiDB-lite"/>
    </source>
</evidence>
<feature type="transmembrane region" description="Helical" evidence="7">
    <location>
        <begin position="312"/>
        <end position="333"/>
    </location>
</feature>
<evidence type="ECO:0000256" key="3">
    <source>
        <dbReference type="ARBA" id="ARBA00022748"/>
    </source>
</evidence>